<feature type="transmembrane region" description="Helical" evidence="1">
    <location>
        <begin position="7"/>
        <end position="27"/>
    </location>
</feature>
<feature type="transmembrane region" description="Helical" evidence="1">
    <location>
        <begin position="256"/>
        <end position="280"/>
    </location>
</feature>
<feature type="transmembrane region" description="Helical" evidence="1">
    <location>
        <begin position="75"/>
        <end position="95"/>
    </location>
</feature>
<dbReference type="RefSeq" id="WP_418159806.1">
    <property type="nucleotide sequence ID" value="NZ_JBBLZC010000011.1"/>
</dbReference>
<keyword evidence="3" id="KW-1185">Reference proteome</keyword>
<keyword evidence="1" id="KW-0472">Membrane</keyword>
<sequence length="356" mass="38792">MNGAERRLLIACGIGALAAISGFLLAPRALLQAYLAALLFWAALPIGALGWVMCEHVTPGDWGRPIHETLAGACRTLPATGIAFLPILLALPLLYPWAAPATAARFADKAFWLTPWFLVLRTVLHFGIWSLLAFALLRRPRGGTWALGGIGLVVLVVTGSLAAVDWRLSLEPGFASSAYGLLFLMECGLEALAFAILMVLLAPPFPSERQRRILAAVLVGVVLLWAYVAFMQYLVIWSGDIPREADWYVKRAREPWLWLLWAATWLQGIVPFLALLLGSVRGSRRAMLVLCALILLGRLADALWLTLPAFPDAGWGTLLLALALVIGLGGAWLLLFLRLRRDEPVSLPASSEVRHA</sequence>
<accession>A0ABU8XU63</accession>
<evidence type="ECO:0000256" key="1">
    <source>
        <dbReference type="SAM" id="Phobius"/>
    </source>
</evidence>
<evidence type="ECO:0008006" key="4">
    <source>
        <dbReference type="Google" id="ProtNLM"/>
    </source>
</evidence>
<keyword evidence="1" id="KW-1133">Transmembrane helix</keyword>
<feature type="transmembrane region" description="Helical" evidence="1">
    <location>
        <begin position="287"/>
        <end position="307"/>
    </location>
</feature>
<feature type="transmembrane region" description="Helical" evidence="1">
    <location>
        <begin position="178"/>
        <end position="201"/>
    </location>
</feature>
<feature type="transmembrane region" description="Helical" evidence="1">
    <location>
        <begin position="33"/>
        <end position="54"/>
    </location>
</feature>
<dbReference type="PANTHER" id="PTHR43044">
    <property type="match status" value="1"/>
</dbReference>
<feature type="transmembrane region" description="Helical" evidence="1">
    <location>
        <begin position="213"/>
        <end position="236"/>
    </location>
</feature>
<name>A0ABU8XU63_9PROT</name>
<gene>
    <name evidence="2" type="ORF">U1T56_12400</name>
</gene>
<feature type="transmembrane region" description="Helical" evidence="1">
    <location>
        <begin position="144"/>
        <end position="166"/>
    </location>
</feature>
<comment type="caution">
    <text evidence="2">The sequence shown here is derived from an EMBL/GenBank/DDBJ whole genome shotgun (WGS) entry which is preliminary data.</text>
</comment>
<evidence type="ECO:0000313" key="2">
    <source>
        <dbReference type="EMBL" id="MEK0083955.1"/>
    </source>
</evidence>
<keyword evidence="1" id="KW-0812">Transmembrane</keyword>
<dbReference type="EMBL" id="JBBLZC010000011">
    <property type="protein sequence ID" value="MEK0083955.1"/>
    <property type="molecule type" value="Genomic_DNA"/>
</dbReference>
<reference evidence="2 3" key="1">
    <citation type="submission" date="2024-01" db="EMBL/GenBank/DDBJ databases">
        <title>Multi-omics insights into the function and evolution of sodium benzoate biodegradation pathways in Benzoatithermus flavus gen. nov., sp. nov. from hot spring.</title>
        <authorList>
            <person name="Hu C.-J."/>
            <person name="Li W.-J."/>
        </authorList>
    </citation>
    <scope>NUCLEOTIDE SEQUENCE [LARGE SCALE GENOMIC DNA]</scope>
    <source>
        <strain evidence="2 3">SYSU G07066</strain>
    </source>
</reference>
<proteinExistence type="predicted"/>
<feature type="transmembrane region" description="Helical" evidence="1">
    <location>
        <begin position="115"/>
        <end position="137"/>
    </location>
</feature>
<organism evidence="2 3">
    <name type="scientific">Benzoatithermus flavus</name>
    <dbReference type="NCBI Taxonomy" id="3108223"/>
    <lineage>
        <taxon>Bacteria</taxon>
        <taxon>Pseudomonadati</taxon>
        <taxon>Pseudomonadota</taxon>
        <taxon>Alphaproteobacteria</taxon>
        <taxon>Geminicoccales</taxon>
        <taxon>Geminicoccaceae</taxon>
        <taxon>Benzoatithermus</taxon>
    </lineage>
</organism>
<evidence type="ECO:0000313" key="3">
    <source>
        <dbReference type="Proteomes" id="UP001375743"/>
    </source>
</evidence>
<feature type="transmembrane region" description="Helical" evidence="1">
    <location>
        <begin position="313"/>
        <end position="337"/>
    </location>
</feature>
<protein>
    <recommendedName>
        <fullName evidence="4">Quinol:cytochrome c oxidoreductase quinone-binding subunit 2</fullName>
    </recommendedName>
</protein>
<dbReference type="Proteomes" id="UP001375743">
    <property type="component" value="Unassembled WGS sequence"/>
</dbReference>
<dbReference type="PANTHER" id="PTHR43044:SF1">
    <property type="entry name" value="QUINOL:CYTOCHROME C OXIDOREDUCTASE QUINONE-BINDING SUBUNIT 2"/>
    <property type="match status" value="1"/>
</dbReference>